<organism evidence="12 13">
    <name type="scientific">Chiloscyllium punctatum</name>
    <name type="common">Brownbanded bambooshark</name>
    <name type="synonym">Hemiscyllium punctatum</name>
    <dbReference type="NCBI Taxonomy" id="137246"/>
    <lineage>
        <taxon>Eukaryota</taxon>
        <taxon>Metazoa</taxon>
        <taxon>Chordata</taxon>
        <taxon>Craniata</taxon>
        <taxon>Vertebrata</taxon>
        <taxon>Chondrichthyes</taxon>
        <taxon>Elasmobranchii</taxon>
        <taxon>Galeomorphii</taxon>
        <taxon>Galeoidea</taxon>
        <taxon>Orectolobiformes</taxon>
        <taxon>Hemiscylliidae</taxon>
        <taxon>Chiloscyllium</taxon>
    </lineage>
</organism>
<dbReference type="OrthoDB" id="60033at2759"/>
<evidence type="ECO:0000256" key="3">
    <source>
        <dbReference type="ARBA" id="ARBA00023015"/>
    </source>
</evidence>
<comment type="similarity">
    <text evidence="2 9">Belongs to the HSF family.</text>
</comment>
<name>A0A401S6B0_CHIPU</name>
<sequence length="506" mass="57583">MKQSVPVPAFLTKLWALVEDPDTNEFICWNQNGHGFLVLDEQRFAKEILPKYFKHNNMASFVRQLNMYGFRKVLNVDAGIVKQERDGPVEFQHPYFKQGQDELLENIKRKVSSIKPEEAKIQQEGLTAILSSVQELQGKQENLDSRLTSLKWENETLWREIADLRQKHAQQQQVIRQIIKFIVSLVQNNQIVTLKRKRPIMINTTGPSKPKYFHHIVKEPDDSTHVSVHGPNGVKQCVRTVDDIVICDITDTQKGKNEESTFTVNDELSKVAEQDNSLCEETTKCQEQLSSSEIMDVCSTDHVMNTMITDNVETTNTESSISSEDPISMMDSILNENAVISQNINLLGKIELMDYLDSIDCSLEDFQATLSGKQFNIDPDVLSDVSSAKENRNGVESKVDENKSSDTGKQLMQYNMYPVLTFLDGNASCLLEKEHTTSGLKCTCEDNHLQKNENAEKVERENKKKTSQLFKLEPLTEEEAREETLFYLCELTPTNSLDGENSLLDS</sequence>
<evidence type="ECO:0000313" key="13">
    <source>
        <dbReference type="Proteomes" id="UP000287033"/>
    </source>
</evidence>
<evidence type="ECO:0000256" key="7">
    <source>
        <dbReference type="ARBA" id="ARBA00023163"/>
    </source>
</evidence>
<dbReference type="Pfam" id="PF06546">
    <property type="entry name" value="Vert_HS_TF"/>
    <property type="match status" value="1"/>
</dbReference>
<dbReference type="PANTHER" id="PTHR10015">
    <property type="entry name" value="HEAT SHOCK TRANSCRIPTION FACTOR"/>
    <property type="match status" value="1"/>
</dbReference>
<keyword evidence="8" id="KW-0539">Nucleus</keyword>
<keyword evidence="5" id="KW-0238">DNA-binding</keyword>
<comment type="caution">
    <text evidence="12">The sequence shown here is derived from an EMBL/GenBank/DDBJ whole genome shotgun (WGS) entry which is preliminary data.</text>
</comment>
<dbReference type="GO" id="GO:0005634">
    <property type="term" value="C:nucleus"/>
    <property type="evidence" value="ECO:0007669"/>
    <property type="project" value="UniProtKB-SubCell"/>
</dbReference>
<evidence type="ECO:0000256" key="9">
    <source>
        <dbReference type="RuleBase" id="RU004020"/>
    </source>
</evidence>
<evidence type="ECO:0000313" key="12">
    <source>
        <dbReference type="EMBL" id="GCC25925.1"/>
    </source>
</evidence>
<keyword evidence="6" id="KW-0010">Activator</keyword>
<dbReference type="Gene3D" id="1.10.10.10">
    <property type="entry name" value="Winged helix-like DNA-binding domain superfamily/Winged helix DNA-binding domain"/>
    <property type="match status" value="1"/>
</dbReference>
<protein>
    <recommendedName>
        <fullName evidence="11">HSF-type DNA-binding domain-containing protein</fullName>
    </recommendedName>
</protein>
<reference evidence="12 13" key="1">
    <citation type="journal article" date="2018" name="Nat. Ecol. Evol.">
        <title>Shark genomes provide insights into elasmobranch evolution and the origin of vertebrates.</title>
        <authorList>
            <person name="Hara Y"/>
            <person name="Yamaguchi K"/>
            <person name="Onimaru K"/>
            <person name="Kadota M"/>
            <person name="Koyanagi M"/>
            <person name="Keeley SD"/>
            <person name="Tatsumi K"/>
            <person name="Tanaka K"/>
            <person name="Motone F"/>
            <person name="Kageyama Y"/>
            <person name="Nozu R"/>
            <person name="Adachi N"/>
            <person name="Nishimura O"/>
            <person name="Nakagawa R"/>
            <person name="Tanegashima C"/>
            <person name="Kiyatake I"/>
            <person name="Matsumoto R"/>
            <person name="Murakumo K"/>
            <person name="Nishida K"/>
            <person name="Terakita A"/>
            <person name="Kuratani S"/>
            <person name="Sato K"/>
            <person name="Hyodo S Kuraku.S."/>
        </authorList>
    </citation>
    <scope>NUCLEOTIDE SEQUENCE [LARGE SCALE GENOMIC DNA]</scope>
</reference>
<dbReference type="SUPFAM" id="SSF46785">
    <property type="entry name" value="Winged helix' DNA-binding domain"/>
    <property type="match status" value="1"/>
</dbReference>
<feature type="domain" description="HSF-type DNA-binding" evidence="11">
    <location>
        <begin position="49"/>
        <end position="73"/>
    </location>
</feature>
<comment type="subcellular location">
    <subcellularLocation>
        <location evidence="1">Nucleus</location>
    </subcellularLocation>
</comment>
<evidence type="ECO:0000256" key="2">
    <source>
        <dbReference type="ARBA" id="ARBA00006403"/>
    </source>
</evidence>
<evidence type="ECO:0000256" key="4">
    <source>
        <dbReference type="ARBA" id="ARBA00023016"/>
    </source>
</evidence>
<dbReference type="InterPro" id="IPR036390">
    <property type="entry name" value="WH_DNA-bd_sf"/>
</dbReference>
<gene>
    <name evidence="12" type="ORF">chiPu_0004338</name>
</gene>
<dbReference type="AlphaFoldDB" id="A0A401S6B0"/>
<dbReference type="InterPro" id="IPR010542">
    <property type="entry name" value="Vert_HSTF_C"/>
</dbReference>
<feature type="region of interest" description="Disordered" evidence="10">
    <location>
        <begin position="386"/>
        <end position="406"/>
    </location>
</feature>
<keyword evidence="3" id="KW-0805">Transcription regulation</keyword>
<evidence type="ECO:0000256" key="10">
    <source>
        <dbReference type="SAM" id="MobiDB-lite"/>
    </source>
</evidence>
<dbReference type="FunFam" id="1.10.10.10:FF:000027">
    <property type="entry name" value="Heat shock transcription factor 1"/>
    <property type="match status" value="1"/>
</dbReference>
<dbReference type="PROSITE" id="PS00434">
    <property type="entry name" value="HSF_DOMAIN"/>
    <property type="match status" value="1"/>
</dbReference>
<evidence type="ECO:0000256" key="6">
    <source>
        <dbReference type="ARBA" id="ARBA00023159"/>
    </source>
</evidence>
<feature type="compositionally biased region" description="Basic and acidic residues" evidence="10">
    <location>
        <begin position="387"/>
        <end position="406"/>
    </location>
</feature>
<dbReference type="PRINTS" id="PR00056">
    <property type="entry name" value="HSFDOMAIN"/>
</dbReference>
<evidence type="ECO:0000256" key="8">
    <source>
        <dbReference type="ARBA" id="ARBA00023242"/>
    </source>
</evidence>
<dbReference type="Pfam" id="PF00447">
    <property type="entry name" value="HSF_DNA-bind"/>
    <property type="match status" value="1"/>
</dbReference>
<dbReference type="InterPro" id="IPR036388">
    <property type="entry name" value="WH-like_DNA-bd_sf"/>
</dbReference>
<dbReference type="InterPro" id="IPR000232">
    <property type="entry name" value="HSF_DNA-bd"/>
</dbReference>
<evidence type="ECO:0000256" key="5">
    <source>
        <dbReference type="ARBA" id="ARBA00023125"/>
    </source>
</evidence>
<dbReference type="GO" id="GO:0043565">
    <property type="term" value="F:sequence-specific DNA binding"/>
    <property type="evidence" value="ECO:0007669"/>
    <property type="project" value="InterPro"/>
</dbReference>
<dbReference type="Proteomes" id="UP000287033">
    <property type="component" value="Unassembled WGS sequence"/>
</dbReference>
<keyword evidence="13" id="KW-1185">Reference proteome</keyword>
<dbReference type="PANTHER" id="PTHR10015:SF185">
    <property type="entry name" value="HEAT SHOCK FACTOR PROTEIN 2"/>
    <property type="match status" value="1"/>
</dbReference>
<evidence type="ECO:0000259" key="11">
    <source>
        <dbReference type="PROSITE" id="PS00434"/>
    </source>
</evidence>
<dbReference type="OMA" id="GKQCGID"/>
<evidence type="ECO:0000256" key="1">
    <source>
        <dbReference type="ARBA" id="ARBA00004123"/>
    </source>
</evidence>
<keyword evidence="4" id="KW-0346">Stress response</keyword>
<dbReference type="EMBL" id="BEZZ01000105">
    <property type="protein sequence ID" value="GCC25925.1"/>
    <property type="molecule type" value="Genomic_DNA"/>
</dbReference>
<dbReference type="SMART" id="SM00415">
    <property type="entry name" value="HSF"/>
    <property type="match status" value="1"/>
</dbReference>
<dbReference type="GO" id="GO:0003700">
    <property type="term" value="F:DNA-binding transcription factor activity"/>
    <property type="evidence" value="ECO:0007669"/>
    <property type="project" value="InterPro"/>
</dbReference>
<keyword evidence="7" id="KW-0804">Transcription</keyword>
<accession>A0A401S6B0</accession>
<dbReference type="STRING" id="137246.A0A401S6B0"/>
<proteinExistence type="inferred from homology"/>